<dbReference type="GO" id="GO:0003677">
    <property type="term" value="F:DNA binding"/>
    <property type="evidence" value="ECO:0007669"/>
    <property type="project" value="UniProtKB-KW"/>
</dbReference>
<dbReference type="EMBL" id="CAXDID020000454">
    <property type="protein sequence ID" value="CAL6093154.1"/>
    <property type="molecule type" value="Genomic_DNA"/>
</dbReference>
<feature type="coiled-coil region" evidence="1">
    <location>
        <begin position="492"/>
        <end position="519"/>
    </location>
</feature>
<dbReference type="EMBL" id="CATOUU010000770">
    <property type="protein sequence ID" value="CAI9946944.1"/>
    <property type="molecule type" value="Genomic_DNA"/>
</dbReference>
<dbReference type="AlphaFoldDB" id="A0AA86RAY8"/>
<keyword evidence="6" id="KW-1185">Reference proteome</keyword>
<evidence type="ECO:0000313" key="2">
    <source>
        <dbReference type="EMBL" id="CAI9946944.1"/>
    </source>
</evidence>
<dbReference type="EMBL" id="CAXDID020000513">
    <property type="protein sequence ID" value="CAL6098776.1"/>
    <property type="molecule type" value="Genomic_DNA"/>
</dbReference>
<keyword evidence="1" id="KW-0175">Coiled coil</keyword>
<accession>A0AA86RAY8</accession>
<proteinExistence type="predicted"/>
<dbReference type="SUPFAM" id="SSF46689">
    <property type="entry name" value="Homeodomain-like"/>
    <property type="match status" value="1"/>
</dbReference>
<evidence type="ECO:0000313" key="5">
    <source>
        <dbReference type="EMBL" id="CAL6098776.1"/>
    </source>
</evidence>
<evidence type="ECO:0000313" key="6">
    <source>
        <dbReference type="Proteomes" id="UP001642409"/>
    </source>
</evidence>
<evidence type="ECO:0000313" key="4">
    <source>
        <dbReference type="EMBL" id="CAL6093154.1"/>
    </source>
</evidence>
<evidence type="ECO:0000256" key="1">
    <source>
        <dbReference type="SAM" id="Coils"/>
    </source>
</evidence>
<comment type="caution">
    <text evidence="3">The sequence shown here is derived from an EMBL/GenBank/DDBJ whole genome shotgun (WGS) entry which is preliminary data.</text>
</comment>
<dbReference type="Proteomes" id="UP001642409">
    <property type="component" value="Unassembled WGS sequence"/>
</dbReference>
<sequence length="555" mass="62976">MNRTPNQCKTYYTIVFKQLEPKQVNIKWEIDEFIRLITTVSIYGKKWELIRKLEFNDYTAEQLRQKYLYFESNIYKQMNMLCSIIVYKQIGVTSNELCNKSLLIDNGQFVYCQKSKHLNKININDNIILSQNANSIFIYNDQIAEANIRLSINDVYSFAVFGINSANQSIIKSVINITILFYVTQGSLVCVQCNVQLQECILLFDARGQILSTIMLKSLDYLKVVNSSVQFRLDGNSCSGLVYQITQQYYELNIYTSQLIGYSFKFNVLNGIIVAQLSHNISVSTSNLQICTNINNSNIELNALFSCENICQNAIPVYGLCLKQLINGQKVENGTKICISPFIFDGQVCVCEPDYVLNGSVCIQIVKQFNILEDYISKNISNIYTVLTDRINNVQNDTEQKLIELDTRMYSNVSQLLQIMQQQNESTNDQLRLLKISINQMNDSGNVKINQLKSDLQSINATLSAQMHSNRNEIIQINSTFTSFAALAVKNNTDQNNAINSLNTTIQNLQAQVNAIKNSNVVISYDNDYCGTRIRVCGNGLCGAFRSVGYCDPSQ</sequence>
<keyword evidence="3" id="KW-0238">DNA-binding</keyword>
<dbReference type="EMBL" id="CATOUU010001077">
    <property type="protein sequence ID" value="CAI9970611.1"/>
    <property type="molecule type" value="Genomic_DNA"/>
</dbReference>
<evidence type="ECO:0000313" key="3">
    <source>
        <dbReference type="EMBL" id="CAI9970611.1"/>
    </source>
</evidence>
<organism evidence="3">
    <name type="scientific">Hexamita inflata</name>
    <dbReference type="NCBI Taxonomy" id="28002"/>
    <lineage>
        <taxon>Eukaryota</taxon>
        <taxon>Metamonada</taxon>
        <taxon>Diplomonadida</taxon>
        <taxon>Hexamitidae</taxon>
        <taxon>Hexamitinae</taxon>
        <taxon>Hexamita</taxon>
    </lineage>
</organism>
<protein>
    <submittedName>
        <fullName evidence="3">Myb-like DNA-binding domain-containing protein</fullName>
    </submittedName>
    <submittedName>
        <fullName evidence="4">Myb-like_DNA-binding domain-containing protein</fullName>
    </submittedName>
</protein>
<reference evidence="4 6" key="2">
    <citation type="submission" date="2024-07" db="EMBL/GenBank/DDBJ databases">
        <authorList>
            <person name="Akdeniz Z."/>
        </authorList>
    </citation>
    <scope>NUCLEOTIDE SEQUENCE [LARGE SCALE GENOMIC DNA]</scope>
</reference>
<name>A0AA86RAY8_9EUKA</name>
<reference evidence="3" key="1">
    <citation type="submission" date="2023-06" db="EMBL/GenBank/DDBJ databases">
        <authorList>
            <person name="Kurt Z."/>
        </authorList>
    </citation>
    <scope>NUCLEOTIDE SEQUENCE</scope>
</reference>
<gene>
    <name evidence="2" type="ORF">HINF_LOCUS34589</name>
    <name evidence="3" type="ORF">HINF_LOCUS58256</name>
    <name evidence="4" type="ORF">HINF_LOCUS66776</name>
    <name evidence="5" type="ORF">HINF_LOCUS69766</name>
</gene>
<dbReference type="InterPro" id="IPR009057">
    <property type="entry name" value="Homeodomain-like_sf"/>
</dbReference>